<dbReference type="InterPro" id="IPR014057">
    <property type="entry name" value="HI1420"/>
</dbReference>
<proteinExistence type="predicted"/>
<dbReference type="GO" id="GO:0003677">
    <property type="term" value="F:DNA binding"/>
    <property type="evidence" value="ECO:0007669"/>
    <property type="project" value="InterPro"/>
</dbReference>
<dbReference type="OrthoDB" id="9798416at2"/>
<protein>
    <submittedName>
        <fullName evidence="1">Putative addiction module antidote protein</fullName>
    </submittedName>
</protein>
<name>A0A4P6V2H7_9HYPH</name>
<dbReference type="GeneID" id="90768471"/>
<accession>A0A4P6V2H7</accession>
<evidence type="ECO:0000313" key="2">
    <source>
        <dbReference type="Proteomes" id="UP000293719"/>
    </source>
</evidence>
<reference evidence="1 2" key="1">
    <citation type="journal article" date="2017" name="Int. J. Syst. Evol. Microbiol.">
        <title>Roseitalea porphyridii gen. nov., sp. nov., isolated from a red alga, and reclassification of Hoeflea suaedae Chung et al. 2013 as Pseudohoeflea suaedae gen. nov., comb. nov.</title>
        <authorList>
            <person name="Hyeon J.W."/>
            <person name="Jeong S.E."/>
            <person name="Baek K."/>
            <person name="Jeon C.O."/>
        </authorList>
    </citation>
    <scope>NUCLEOTIDE SEQUENCE [LARGE SCALE GENOMIC DNA]</scope>
    <source>
        <strain evidence="1 2">MA7-20</strain>
    </source>
</reference>
<dbReference type="PANTHER" id="PTHR40275:SF1">
    <property type="entry name" value="SSL7038 PROTEIN"/>
    <property type="match status" value="1"/>
</dbReference>
<dbReference type="EMBL" id="CP036532">
    <property type="protein sequence ID" value="QBK31667.1"/>
    <property type="molecule type" value="Genomic_DNA"/>
</dbReference>
<dbReference type="AlphaFoldDB" id="A0A4P6V2H7"/>
<dbReference type="RefSeq" id="WP_039724038.1">
    <property type="nucleotide sequence ID" value="NZ_CP036532.1"/>
</dbReference>
<organism evidence="1 2">
    <name type="scientific">Roseitalea porphyridii</name>
    <dbReference type="NCBI Taxonomy" id="1852022"/>
    <lineage>
        <taxon>Bacteria</taxon>
        <taxon>Pseudomonadati</taxon>
        <taxon>Pseudomonadota</taxon>
        <taxon>Alphaproteobacteria</taxon>
        <taxon>Hyphomicrobiales</taxon>
        <taxon>Ahrensiaceae</taxon>
        <taxon>Roseitalea</taxon>
    </lineage>
</organism>
<dbReference type="SUPFAM" id="SSF47413">
    <property type="entry name" value="lambda repressor-like DNA-binding domains"/>
    <property type="match status" value="1"/>
</dbReference>
<gene>
    <name evidence="1" type="ORF">E0E05_14280</name>
</gene>
<dbReference type="PANTHER" id="PTHR40275">
    <property type="entry name" value="SSL7038 PROTEIN"/>
    <property type="match status" value="1"/>
</dbReference>
<evidence type="ECO:0000313" key="1">
    <source>
        <dbReference type="EMBL" id="QBK31667.1"/>
    </source>
</evidence>
<dbReference type="InterPro" id="IPR010982">
    <property type="entry name" value="Lambda_DNA-bd_dom_sf"/>
</dbReference>
<dbReference type="KEGG" id="rpod:E0E05_14280"/>
<sequence length="94" mass="10014">MVLETTRWDTAESLRSPEYIAAYLEVVFEEGDPAHIGLALDNVARSEGLGEIARKAGVSREALAAALTDEGDPRLSTFIGVMKALGLRIVAEAA</sequence>
<dbReference type="NCBIfam" id="TIGR02684">
    <property type="entry name" value="dnstrm_HI1420"/>
    <property type="match status" value="1"/>
</dbReference>
<dbReference type="Proteomes" id="UP000293719">
    <property type="component" value="Chromosome"/>
</dbReference>
<dbReference type="Pfam" id="PF21716">
    <property type="entry name" value="dnstrm_HI1420"/>
    <property type="match status" value="1"/>
</dbReference>
<keyword evidence="2" id="KW-1185">Reference proteome</keyword>